<dbReference type="InterPro" id="IPR032940">
    <property type="entry name" value="CAMSAP"/>
</dbReference>
<proteinExistence type="predicted"/>
<evidence type="ECO:0000259" key="1">
    <source>
        <dbReference type="PROSITE" id="PS51508"/>
    </source>
</evidence>
<dbReference type="GO" id="GO:0005516">
    <property type="term" value="F:calmodulin binding"/>
    <property type="evidence" value="ECO:0007669"/>
    <property type="project" value="InterPro"/>
</dbReference>
<dbReference type="Pfam" id="PF08683">
    <property type="entry name" value="CAMSAP_CKK"/>
    <property type="match status" value="1"/>
</dbReference>
<dbReference type="InterPro" id="IPR011033">
    <property type="entry name" value="PRC_barrel-like_sf"/>
</dbReference>
<dbReference type="SUPFAM" id="SSF50346">
    <property type="entry name" value="PRC-barrel domain"/>
    <property type="match status" value="1"/>
</dbReference>
<organism evidence="2 3">
    <name type="scientific">Cryptosporidium xiaoi</name>
    <dbReference type="NCBI Taxonomy" id="659607"/>
    <lineage>
        <taxon>Eukaryota</taxon>
        <taxon>Sar</taxon>
        <taxon>Alveolata</taxon>
        <taxon>Apicomplexa</taxon>
        <taxon>Conoidasida</taxon>
        <taxon>Coccidia</taxon>
        <taxon>Eucoccidiorida</taxon>
        <taxon>Eimeriorina</taxon>
        <taxon>Cryptosporidiidae</taxon>
        <taxon>Cryptosporidium</taxon>
    </lineage>
</organism>
<dbReference type="PANTHER" id="PTHR21595">
    <property type="entry name" value="PATRONIN"/>
    <property type="match status" value="1"/>
</dbReference>
<dbReference type="InterPro" id="IPR014797">
    <property type="entry name" value="CKK_CAMSAP"/>
</dbReference>
<keyword evidence="3" id="KW-1185">Reference proteome</keyword>
<dbReference type="PANTHER" id="PTHR21595:SF0">
    <property type="entry name" value="PATRONIN"/>
    <property type="match status" value="1"/>
</dbReference>
<evidence type="ECO:0000313" key="2">
    <source>
        <dbReference type="EMBL" id="KAK6590370.1"/>
    </source>
</evidence>
<feature type="domain" description="CKK" evidence="1">
    <location>
        <begin position="226"/>
        <end position="360"/>
    </location>
</feature>
<name>A0AAV9Y029_9CRYT</name>
<dbReference type="SMART" id="SM01051">
    <property type="entry name" value="CAMSAP_CKK"/>
    <property type="match status" value="1"/>
</dbReference>
<dbReference type="GO" id="GO:0008017">
    <property type="term" value="F:microtubule binding"/>
    <property type="evidence" value="ECO:0007669"/>
    <property type="project" value="InterPro"/>
</dbReference>
<comment type="caution">
    <text evidence="2">The sequence shown here is derived from an EMBL/GenBank/DDBJ whole genome shotgun (WGS) entry which is preliminary data.</text>
</comment>
<dbReference type="Proteomes" id="UP001311799">
    <property type="component" value="Unassembled WGS sequence"/>
</dbReference>
<dbReference type="InterPro" id="IPR038209">
    <property type="entry name" value="CKK_dom_sf"/>
</dbReference>
<dbReference type="AlphaFoldDB" id="A0AAV9Y029"/>
<dbReference type="PROSITE" id="PS51508">
    <property type="entry name" value="CKK"/>
    <property type="match status" value="1"/>
</dbReference>
<protein>
    <recommendedName>
        <fullName evidence="1">CKK domain-containing protein</fullName>
    </recommendedName>
</protein>
<sequence>MSSFRINRNMNLPYINLDRIDELKRQHNMCECNLKKLYQTNQFRASYIPDYNDRYFTDLGESRSYCECLISDISHDTGNRCVNLGEMRKDYFHADFKQKIRSKLLNNNELGGYQQKCLNNSSRIGVELSESLPSFFFHNNNCNVCECLNSSLQNTRQMSERVECTRNCENLDTHHKNGFFDERNGYDINNSDIEKNTDNEYKEVACRNSYKTNQKRKVFSGEITDSEDDMEISINRNNRKIVLLAINWISLSGEHNKKIRKFIQESMESCELINVPHFVILFQYDDHKSVRGIYTYSKEDKKWYCVIEITSKCPRIIEKEMIHTLYKFDTCQKIFKPIKRLKKITDIVDGLSLKNEYLNN</sequence>
<reference evidence="2 3" key="1">
    <citation type="submission" date="2023-10" db="EMBL/GenBank/DDBJ databases">
        <title>Comparative genomics analysis reveals potential genetic determinants of host preference in Cryptosporidium xiaoi.</title>
        <authorList>
            <person name="Xiao L."/>
            <person name="Li J."/>
        </authorList>
    </citation>
    <scope>NUCLEOTIDE SEQUENCE [LARGE SCALE GENOMIC DNA]</scope>
    <source>
        <strain evidence="2 3">52996</strain>
    </source>
</reference>
<accession>A0AAV9Y029</accession>
<evidence type="ECO:0000313" key="3">
    <source>
        <dbReference type="Proteomes" id="UP001311799"/>
    </source>
</evidence>
<dbReference type="EMBL" id="JAWDEY010000007">
    <property type="protein sequence ID" value="KAK6590370.1"/>
    <property type="molecule type" value="Genomic_DNA"/>
</dbReference>
<gene>
    <name evidence="2" type="ORF">RS030_162554</name>
</gene>
<dbReference type="Gene3D" id="3.10.20.360">
    <property type="entry name" value="CKK domain"/>
    <property type="match status" value="1"/>
</dbReference>